<dbReference type="PROSITE" id="PS00463">
    <property type="entry name" value="ZN2_CY6_FUNGAL_1"/>
    <property type="match status" value="1"/>
</dbReference>
<feature type="domain" description="Zn(2)-C6 fungal-type" evidence="8">
    <location>
        <begin position="8"/>
        <end position="37"/>
    </location>
</feature>
<dbReference type="GO" id="GO:0000978">
    <property type="term" value="F:RNA polymerase II cis-regulatory region sequence-specific DNA binding"/>
    <property type="evidence" value="ECO:0007669"/>
    <property type="project" value="TreeGrafter"/>
</dbReference>
<evidence type="ECO:0000259" key="8">
    <source>
        <dbReference type="PROSITE" id="PS50048"/>
    </source>
</evidence>
<keyword evidence="10" id="KW-1185">Reference proteome</keyword>
<sequence>KRQRRSYSCGSCKVLKIKCDLQIPCSSCVKFKRMDKCLESPPRPPSKEEMTRIQERKQRTKKKSRLQEVPEGASDVHTGERLLPANGLVAPVPPNGLVAPVPPNSHSQAPSHLHGPYGPRALQGPPLDVLPNASSLPGMHVTPDALFMHYHHQPLVHPEQTPLQAFPALPMAAPVPTPDSHPSTYWANPFGTDGLGSIDAQSRDDELCMVEMSMLEVGKIRRLLPNSFAIVQKLHQAYLHAEDAHVSQLVDHDTLLHKYHHIYTKIKQTGDHDLSKTFRFTIVEVRVASHFLLMFASGLLLEDAGLSNFLLEGLIFQPNAQIIDEWVQLAKALRAKILRYEKTTDILYLLDWYFFAKCYYTLNNQIVDHYLEFNSLLNYVVLNSTFVELIEDPERDTPPAQVPIAMSGSLPTTTSIQEYPASIEFKILARYWMQIRIVDIEHAFFQYKGSLFSSSQLKGTILPHRKVLRFLYGDELEDVADAKLQYDLKLWGLYYRRDVHTVSRTHIIRRYLYLYADVVQLLHEELAELQQRYYSTQASPTADEVARFTLDRRAVDLVMMNQYTVNLFVRWLSFIRVEAGYFPLLRFASYYTTMINLFNHFCLVDQLVTGKYAGARDLLEEVMARYPLAVMRPFYNCMVVQAVFLVVFKNFMDAGHRFRMDLDPSYGRVVHQYHRVVARFASSTALAALHRVPHYRLAVGAVTETLRYLQAARPVHGTAAALMDQYQASMEPLHWQLLVDSYFGSLEMLVGYAEKVWELFEYLRDPAEDGLDNRGPIAITPTVNFDQDMIDNPNSRLSGYVFDTEIVEQYIAHIV</sequence>
<feature type="compositionally biased region" description="Basic and acidic residues" evidence="7">
    <location>
        <begin position="45"/>
        <end position="57"/>
    </location>
</feature>
<evidence type="ECO:0000256" key="4">
    <source>
        <dbReference type="ARBA" id="ARBA00023125"/>
    </source>
</evidence>
<name>A0A1E4SBB1_9ASCO</name>
<dbReference type="Pfam" id="PF00172">
    <property type="entry name" value="Zn_clus"/>
    <property type="match status" value="1"/>
</dbReference>
<reference evidence="10" key="1">
    <citation type="submission" date="2016-05" db="EMBL/GenBank/DDBJ databases">
        <title>Comparative genomics of biotechnologically important yeasts.</title>
        <authorList>
            <consortium name="DOE Joint Genome Institute"/>
            <person name="Riley R."/>
            <person name="Haridas S."/>
            <person name="Wolfe K.H."/>
            <person name="Lopes M.R."/>
            <person name="Hittinger C.T."/>
            <person name="Goker M."/>
            <person name="Salamov A."/>
            <person name="Wisecaver J."/>
            <person name="Long T.M."/>
            <person name="Aerts A.L."/>
            <person name="Barry K."/>
            <person name="Choi C."/>
            <person name="Clum A."/>
            <person name="Coughlan A.Y."/>
            <person name="Deshpande S."/>
            <person name="Douglass A.P."/>
            <person name="Hanson S.J."/>
            <person name="Klenk H.-P."/>
            <person name="Labutti K."/>
            <person name="Lapidus A."/>
            <person name="Lindquist E."/>
            <person name="Lipzen A."/>
            <person name="Meier-Kolthoff J.P."/>
            <person name="Ohm R.A."/>
            <person name="Otillar R.P."/>
            <person name="Pangilinan J."/>
            <person name="Peng Y."/>
            <person name="Rokas A."/>
            <person name="Rosa C.A."/>
            <person name="Scheuner C."/>
            <person name="Sibirny A.A."/>
            <person name="Slot J.C."/>
            <person name="Stielow J.B."/>
            <person name="Sun H."/>
            <person name="Kurtzman C.P."/>
            <person name="Blackwell M."/>
            <person name="Grigoriev I.V."/>
            <person name="Jeffries T.W."/>
        </authorList>
    </citation>
    <scope>NUCLEOTIDE SEQUENCE [LARGE SCALE GENOMIC DNA]</scope>
    <source>
        <strain evidence="10">NRRL Y-17324</strain>
    </source>
</reference>
<dbReference type="SUPFAM" id="SSF57701">
    <property type="entry name" value="Zn2/Cys6 DNA-binding domain"/>
    <property type="match status" value="1"/>
</dbReference>
<dbReference type="OrthoDB" id="1747771at2759"/>
<keyword evidence="3" id="KW-0805">Transcription regulation</keyword>
<dbReference type="AlphaFoldDB" id="A0A1E4SBB1"/>
<dbReference type="GeneID" id="30982712"/>
<dbReference type="GO" id="GO:0008270">
    <property type="term" value="F:zinc ion binding"/>
    <property type="evidence" value="ECO:0007669"/>
    <property type="project" value="InterPro"/>
</dbReference>
<dbReference type="CDD" id="cd00067">
    <property type="entry name" value="GAL4"/>
    <property type="match status" value="1"/>
</dbReference>
<dbReference type="InterPro" id="IPR036864">
    <property type="entry name" value="Zn2-C6_fun-type_DNA-bd_sf"/>
</dbReference>
<evidence type="ECO:0000256" key="1">
    <source>
        <dbReference type="ARBA" id="ARBA00022723"/>
    </source>
</evidence>
<dbReference type="Proteomes" id="UP000094285">
    <property type="component" value="Unassembled WGS sequence"/>
</dbReference>
<protein>
    <recommendedName>
        <fullName evidence="8">Zn(2)-C6 fungal-type domain-containing protein</fullName>
    </recommendedName>
</protein>
<keyword evidence="4" id="KW-0238">DNA-binding</keyword>
<dbReference type="PANTHER" id="PTHR31944">
    <property type="entry name" value="HEME-RESPONSIVE ZINC FINGER TRANSCRIPTION FACTOR HAP1"/>
    <property type="match status" value="1"/>
</dbReference>
<accession>A0A1E4SBB1</accession>
<proteinExistence type="predicted"/>
<organism evidence="9 10">
    <name type="scientific">Suhomyces tanzawaensis NRRL Y-17324</name>
    <dbReference type="NCBI Taxonomy" id="984487"/>
    <lineage>
        <taxon>Eukaryota</taxon>
        <taxon>Fungi</taxon>
        <taxon>Dikarya</taxon>
        <taxon>Ascomycota</taxon>
        <taxon>Saccharomycotina</taxon>
        <taxon>Pichiomycetes</taxon>
        <taxon>Debaryomycetaceae</taxon>
        <taxon>Suhomyces</taxon>
    </lineage>
</organism>
<keyword evidence="2" id="KW-0862">Zinc</keyword>
<evidence type="ECO:0000313" key="9">
    <source>
        <dbReference type="EMBL" id="ODV76789.1"/>
    </source>
</evidence>
<dbReference type="SMART" id="SM00066">
    <property type="entry name" value="GAL4"/>
    <property type="match status" value="1"/>
</dbReference>
<evidence type="ECO:0000256" key="5">
    <source>
        <dbReference type="ARBA" id="ARBA00023163"/>
    </source>
</evidence>
<keyword evidence="5" id="KW-0804">Transcription</keyword>
<dbReference type="InterPro" id="IPR051430">
    <property type="entry name" value="Fungal_TF_Env_Response"/>
</dbReference>
<evidence type="ECO:0000256" key="7">
    <source>
        <dbReference type="SAM" id="MobiDB-lite"/>
    </source>
</evidence>
<dbReference type="STRING" id="984487.A0A1E4SBB1"/>
<dbReference type="InterPro" id="IPR001138">
    <property type="entry name" value="Zn2Cys6_DnaBD"/>
</dbReference>
<gene>
    <name evidence="9" type="ORF">CANTADRAFT_34149</name>
</gene>
<evidence type="ECO:0000256" key="3">
    <source>
        <dbReference type="ARBA" id="ARBA00023015"/>
    </source>
</evidence>
<dbReference type="PANTHER" id="PTHR31944:SF131">
    <property type="entry name" value="HEME-RESPONSIVE ZINC FINGER TRANSCRIPTION FACTOR HAP1"/>
    <property type="match status" value="1"/>
</dbReference>
<evidence type="ECO:0000256" key="2">
    <source>
        <dbReference type="ARBA" id="ARBA00022833"/>
    </source>
</evidence>
<dbReference type="GO" id="GO:0005634">
    <property type="term" value="C:nucleus"/>
    <property type="evidence" value="ECO:0007669"/>
    <property type="project" value="TreeGrafter"/>
</dbReference>
<keyword evidence="1" id="KW-0479">Metal-binding</keyword>
<dbReference type="PROSITE" id="PS50048">
    <property type="entry name" value="ZN2_CY6_FUNGAL_2"/>
    <property type="match status" value="1"/>
</dbReference>
<feature type="non-terminal residue" evidence="9">
    <location>
        <position position="815"/>
    </location>
</feature>
<dbReference type="RefSeq" id="XP_020061911.1">
    <property type="nucleotide sequence ID" value="XM_020208575.1"/>
</dbReference>
<dbReference type="GO" id="GO:0001228">
    <property type="term" value="F:DNA-binding transcription activator activity, RNA polymerase II-specific"/>
    <property type="evidence" value="ECO:0007669"/>
    <property type="project" value="TreeGrafter"/>
</dbReference>
<evidence type="ECO:0000256" key="6">
    <source>
        <dbReference type="ARBA" id="ARBA00023242"/>
    </source>
</evidence>
<keyword evidence="6" id="KW-0539">Nucleus</keyword>
<feature type="non-terminal residue" evidence="9">
    <location>
        <position position="1"/>
    </location>
</feature>
<dbReference type="EMBL" id="KV453917">
    <property type="protein sequence ID" value="ODV76789.1"/>
    <property type="molecule type" value="Genomic_DNA"/>
</dbReference>
<evidence type="ECO:0000313" key="10">
    <source>
        <dbReference type="Proteomes" id="UP000094285"/>
    </source>
</evidence>
<feature type="region of interest" description="Disordered" evidence="7">
    <location>
        <begin position="36"/>
        <end position="75"/>
    </location>
</feature>